<evidence type="ECO:0000313" key="8">
    <source>
        <dbReference type="Proteomes" id="UP001228905"/>
    </source>
</evidence>
<dbReference type="Proteomes" id="UP001228905">
    <property type="component" value="Unassembled WGS sequence"/>
</dbReference>
<feature type="transmembrane region" description="Helical" evidence="5">
    <location>
        <begin position="56"/>
        <end position="75"/>
    </location>
</feature>
<feature type="transmembrane region" description="Helical" evidence="5">
    <location>
        <begin position="169"/>
        <end position="187"/>
    </location>
</feature>
<evidence type="ECO:0000256" key="4">
    <source>
        <dbReference type="ARBA" id="ARBA00023136"/>
    </source>
</evidence>
<gene>
    <name evidence="7" type="ORF">QO010_001844</name>
</gene>
<evidence type="ECO:0000256" key="1">
    <source>
        <dbReference type="ARBA" id="ARBA00004141"/>
    </source>
</evidence>
<comment type="caution">
    <text evidence="7">The sequence shown here is derived from an EMBL/GenBank/DDBJ whole genome shotgun (WGS) entry which is preliminary data.</text>
</comment>
<evidence type="ECO:0000313" key="7">
    <source>
        <dbReference type="EMBL" id="MDQ0464073.1"/>
    </source>
</evidence>
<feature type="domain" description="RDD" evidence="6">
    <location>
        <begin position="16"/>
        <end position="156"/>
    </location>
</feature>
<evidence type="ECO:0000259" key="6">
    <source>
        <dbReference type="Pfam" id="PF06271"/>
    </source>
</evidence>
<sequence length="197" mass="20909">MKQVQSADAWNKGVEAWGRFLAKYADALVVTAAYALVVTATRAAGLTWFDDVRESIAAMDSLLGWAAPFIAWLVVLGVYDWLWLTLIGATPGRMLLGLKVQRVGGDGRPGAGQAAGRTALMLVAGLGLGIPIICPFALIVGYFSLHSKGVTVWDWSSGLKVVLSPVGQWRWVLIAILATAHLGLLLVQRVLALAASG</sequence>
<protein>
    <recommendedName>
        <fullName evidence="6">RDD domain-containing protein</fullName>
    </recommendedName>
</protein>
<keyword evidence="4 5" id="KW-0472">Membrane</keyword>
<reference evidence="7 8" key="1">
    <citation type="submission" date="2023-07" db="EMBL/GenBank/DDBJ databases">
        <title>Genomic Encyclopedia of Type Strains, Phase IV (KMG-IV): sequencing the most valuable type-strain genomes for metagenomic binning, comparative biology and taxonomic classification.</title>
        <authorList>
            <person name="Goeker M."/>
        </authorList>
    </citation>
    <scope>NUCLEOTIDE SEQUENCE [LARGE SCALE GENOMIC DNA]</scope>
    <source>
        <strain evidence="7 8">DSM 18695</strain>
    </source>
</reference>
<feature type="transmembrane region" description="Helical" evidence="5">
    <location>
        <begin position="119"/>
        <end position="145"/>
    </location>
</feature>
<evidence type="ECO:0000256" key="2">
    <source>
        <dbReference type="ARBA" id="ARBA00022692"/>
    </source>
</evidence>
<dbReference type="InterPro" id="IPR010432">
    <property type="entry name" value="RDD"/>
</dbReference>
<evidence type="ECO:0000256" key="3">
    <source>
        <dbReference type="ARBA" id="ARBA00022989"/>
    </source>
</evidence>
<accession>A0ABU0IPY3</accession>
<dbReference type="EMBL" id="JAUSVS010000002">
    <property type="protein sequence ID" value="MDQ0464073.1"/>
    <property type="molecule type" value="Genomic_DNA"/>
</dbReference>
<evidence type="ECO:0000256" key="5">
    <source>
        <dbReference type="SAM" id="Phobius"/>
    </source>
</evidence>
<dbReference type="Pfam" id="PF06271">
    <property type="entry name" value="RDD"/>
    <property type="match status" value="1"/>
</dbReference>
<comment type="subcellular location">
    <subcellularLocation>
        <location evidence="1">Membrane</location>
        <topology evidence="1">Multi-pass membrane protein</topology>
    </subcellularLocation>
</comment>
<keyword evidence="8" id="KW-1185">Reference proteome</keyword>
<keyword evidence="2 5" id="KW-0812">Transmembrane</keyword>
<dbReference type="RefSeq" id="WP_307348467.1">
    <property type="nucleotide sequence ID" value="NZ_JAUSVS010000002.1"/>
</dbReference>
<keyword evidence="3 5" id="KW-1133">Transmembrane helix</keyword>
<name>A0ABU0IPY3_9CAUL</name>
<proteinExistence type="predicted"/>
<organism evidence="7 8">
    <name type="scientific">Caulobacter ginsengisoli</name>
    <dbReference type="NCBI Taxonomy" id="400775"/>
    <lineage>
        <taxon>Bacteria</taxon>
        <taxon>Pseudomonadati</taxon>
        <taxon>Pseudomonadota</taxon>
        <taxon>Alphaproteobacteria</taxon>
        <taxon>Caulobacterales</taxon>
        <taxon>Caulobacteraceae</taxon>
        <taxon>Caulobacter</taxon>
    </lineage>
</organism>
<feature type="transmembrane region" description="Helical" evidence="5">
    <location>
        <begin position="27"/>
        <end position="49"/>
    </location>
</feature>